<dbReference type="GO" id="GO:0003676">
    <property type="term" value="F:nucleic acid binding"/>
    <property type="evidence" value="ECO:0007669"/>
    <property type="project" value="InterPro"/>
</dbReference>
<dbReference type="NCBIfam" id="NF033546">
    <property type="entry name" value="transpos_IS21"/>
    <property type="match status" value="1"/>
</dbReference>
<dbReference type="InterPro" id="IPR036397">
    <property type="entry name" value="RNaseH_sf"/>
</dbReference>
<dbReference type="GO" id="GO:0015074">
    <property type="term" value="P:DNA integration"/>
    <property type="evidence" value="ECO:0007669"/>
    <property type="project" value="InterPro"/>
</dbReference>
<dbReference type="SUPFAM" id="SSF53098">
    <property type="entry name" value="Ribonuclease H-like"/>
    <property type="match status" value="1"/>
</dbReference>
<dbReference type="InterPro" id="IPR001584">
    <property type="entry name" value="Integrase_cat-core"/>
</dbReference>
<name>A0A9W6GYG1_9HYPH</name>
<accession>A0A9W6GYG1</accession>
<dbReference type="PANTHER" id="PTHR35004">
    <property type="entry name" value="TRANSPOSASE RV3428C-RELATED"/>
    <property type="match status" value="1"/>
</dbReference>
<comment type="caution">
    <text evidence="4">The sequence shown here is derived from an EMBL/GenBank/DDBJ whole genome shotgun (WGS) entry which is preliminary data.</text>
</comment>
<evidence type="ECO:0000256" key="2">
    <source>
        <dbReference type="SAM" id="MobiDB-lite"/>
    </source>
</evidence>
<protein>
    <recommendedName>
        <fullName evidence="3">Integrase catalytic domain-containing protein</fullName>
    </recommendedName>
</protein>
<dbReference type="AlphaFoldDB" id="A0A9W6GYG1"/>
<dbReference type="Proteomes" id="UP001144323">
    <property type="component" value="Unassembled WGS sequence"/>
</dbReference>
<dbReference type="PROSITE" id="PS50994">
    <property type="entry name" value="INTEGRASE"/>
    <property type="match status" value="1"/>
</dbReference>
<feature type="domain" description="Integrase catalytic" evidence="3">
    <location>
        <begin position="2"/>
        <end position="180"/>
    </location>
</feature>
<proteinExistence type="inferred from homology"/>
<keyword evidence="5" id="KW-1185">Reference proteome</keyword>
<feature type="region of interest" description="Disordered" evidence="2">
    <location>
        <begin position="252"/>
        <end position="285"/>
    </location>
</feature>
<organism evidence="4 5">
    <name type="scientific">Methylocystis echinoides</name>
    <dbReference type="NCBI Taxonomy" id="29468"/>
    <lineage>
        <taxon>Bacteria</taxon>
        <taxon>Pseudomonadati</taxon>
        <taxon>Pseudomonadota</taxon>
        <taxon>Alphaproteobacteria</taxon>
        <taxon>Hyphomicrobiales</taxon>
        <taxon>Methylocystaceae</taxon>
        <taxon>Methylocystis</taxon>
    </lineage>
</organism>
<evidence type="ECO:0000259" key="3">
    <source>
        <dbReference type="PROSITE" id="PS50994"/>
    </source>
</evidence>
<dbReference type="Pfam" id="PF22483">
    <property type="entry name" value="Mu-transpos_C_2"/>
    <property type="match status" value="1"/>
</dbReference>
<feature type="compositionally biased region" description="Basic and acidic residues" evidence="2">
    <location>
        <begin position="252"/>
        <end position="261"/>
    </location>
</feature>
<dbReference type="Gene3D" id="3.30.420.10">
    <property type="entry name" value="Ribonuclease H-like superfamily/Ribonuclease H"/>
    <property type="match status" value="1"/>
</dbReference>
<evidence type="ECO:0000313" key="5">
    <source>
        <dbReference type="Proteomes" id="UP001144323"/>
    </source>
</evidence>
<comment type="similarity">
    <text evidence="1">Belongs to the transposase IS21/IS408/IS1162 family.</text>
</comment>
<dbReference type="Pfam" id="PF00665">
    <property type="entry name" value="rve"/>
    <property type="match status" value="1"/>
</dbReference>
<gene>
    <name evidence="4" type="ORF">LMG27198_43900</name>
</gene>
<sequence length="310" mass="35047">MRFETPAGEQAQVDFARFDVEFLDEPGVKRIVWLFSMVLGHSRFIWARFVLHQDMQSVLRCHMTAFEALGGVPGEILYDRMKTAVIGEDPDGLVVYNRALLDLARHYSFQPRACKPYRAKTKGKVERPFRYIREDFFLGGAFRNLDDLNAQLRTWLDTVANPRVHATTRRVVNEAFAEEKASLKPLPPTPYQAVLRLERRASHEGMVSVGGNLYSVPDTTRRRVLDVHVFADAIRIFEDGALIAAHAPLEGRGQKSLDPVHRKMPSPAPRRRPPDASPPLVLRAGDHAARRPLAFYDAVGRRLAMQGGSR</sequence>
<evidence type="ECO:0000256" key="1">
    <source>
        <dbReference type="ARBA" id="ARBA00009277"/>
    </source>
</evidence>
<dbReference type="InterPro" id="IPR054353">
    <property type="entry name" value="IstA-like_C"/>
</dbReference>
<dbReference type="InterPro" id="IPR012337">
    <property type="entry name" value="RNaseH-like_sf"/>
</dbReference>
<evidence type="ECO:0000313" key="4">
    <source>
        <dbReference type="EMBL" id="GLI95398.1"/>
    </source>
</evidence>
<dbReference type="EMBL" id="BSEC01000003">
    <property type="protein sequence ID" value="GLI95398.1"/>
    <property type="molecule type" value="Genomic_DNA"/>
</dbReference>
<reference evidence="4" key="1">
    <citation type="journal article" date="2023" name="Int. J. Syst. Evol. Microbiol.">
        <title>Methylocystis iwaonis sp. nov., a type II methane-oxidizing bacterium from surface soil of a rice paddy field in Japan, and emended description of the genus Methylocystis (ex Whittenbury et al. 1970) Bowman et al. 1993.</title>
        <authorList>
            <person name="Kaise H."/>
            <person name="Sawadogo J.B."/>
            <person name="Alam M.S."/>
            <person name="Ueno C."/>
            <person name="Dianou D."/>
            <person name="Shinjo R."/>
            <person name="Asakawa S."/>
        </authorList>
    </citation>
    <scope>NUCLEOTIDE SEQUENCE</scope>
    <source>
        <strain evidence="4">LMG27198</strain>
    </source>
</reference>